<dbReference type="InterPro" id="IPR009828">
    <property type="entry name" value="CYRIA/CYRIB_Rac1-bd"/>
</dbReference>
<dbReference type="CDD" id="cd19762">
    <property type="entry name" value="Bbox2_TRIM7-like"/>
    <property type="match status" value="1"/>
</dbReference>
<evidence type="ECO:0000256" key="7">
    <source>
        <dbReference type="ARBA" id="ARBA00008518"/>
    </source>
</evidence>
<dbReference type="GO" id="GO:0061630">
    <property type="term" value="F:ubiquitin protein ligase activity"/>
    <property type="evidence" value="ECO:0007669"/>
    <property type="project" value="UniProtKB-EC"/>
</dbReference>
<dbReference type="PROSITE" id="PS50188">
    <property type="entry name" value="B302_SPRY"/>
    <property type="match status" value="1"/>
</dbReference>
<dbReference type="InterPro" id="IPR001841">
    <property type="entry name" value="Znf_RING"/>
</dbReference>
<comment type="caution">
    <text evidence="25">The sequence shown here is derived from an EMBL/GenBank/DDBJ whole genome shotgun (WGS) entry which is preliminary data.</text>
</comment>
<dbReference type="FunFam" id="3.30.160.60:FF:000858">
    <property type="entry name" value="Zinc finger protein RFP"/>
    <property type="match status" value="1"/>
</dbReference>
<comment type="subunit">
    <text evidence="8">Interacts with RAC1 (GTP-bound form preferentially).</text>
</comment>
<dbReference type="SUPFAM" id="SSF57850">
    <property type="entry name" value="RING/U-box"/>
    <property type="match status" value="1"/>
</dbReference>
<evidence type="ECO:0000259" key="22">
    <source>
        <dbReference type="PROSITE" id="PS50089"/>
    </source>
</evidence>
<evidence type="ECO:0000313" key="26">
    <source>
        <dbReference type="Proteomes" id="UP000664991"/>
    </source>
</evidence>
<evidence type="ECO:0000256" key="16">
    <source>
        <dbReference type="ARBA" id="ARBA00023054"/>
    </source>
</evidence>
<evidence type="ECO:0000256" key="15">
    <source>
        <dbReference type="ARBA" id="ARBA00022833"/>
    </source>
</evidence>
<feature type="domain" description="RING-type" evidence="22">
    <location>
        <begin position="16"/>
        <end position="57"/>
    </location>
</feature>
<dbReference type="AlphaFoldDB" id="A0A835ZWI7"/>
<evidence type="ECO:0000256" key="9">
    <source>
        <dbReference type="ARBA" id="ARBA00012483"/>
    </source>
</evidence>
<evidence type="ECO:0000256" key="8">
    <source>
        <dbReference type="ARBA" id="ARBA00011307"/>
    </source>
</evidence>
<feature type="region of interest" description="Disordered" evidence="21">
    <location>
        <begin position="731"/>
        <end position="768"/>
    </location>
</feature>
<dbReference type="GO" id="GO:0016020">
    <property type="term" value="C:membrane"/>
    <property type="evidence" value="ECO:0007669"/>
    <property type="project" value="UniProtKB-SubCell"/>
</dbReference>
<evidence type="ECO:0000256" key="14">
    <source>
        <dbReference type="ARBA" id="ARBA00022786"/>
    </source>
</evidence>
<dbReference type="InterPro" id="IPR043136">
    <property type="entry name" value="B30.2/SPRY_sf"/>
</dbReference>
<evidence type="ECO:0000256" key="4">
    <source>
        <dbReference type="ARBA" id="ARBA00004635"/>
    </source>
</evidence>
<dbReference type="SUPFAM" id="SSF57845">
    <property type="entry name" value="B-box zinc-binding domain"/>
    <property type="match status" value="1"/>
</dbReference>
<comment type="catalytic activity">
    <reaction evidence="1">
        <text>S-ubiquitinyl-[E2 ubiquitin-conjugating enzyme]-L-cysteine + [acceptor protein]-L-lysine = [E2 ubiquitin-conjugating enzyme]-L-cysteine + N(6)-ubiquitinyl-[acceptor protein]-L-lysine.</text>
        <dbReference type="EC" id="2.3.2.27"/>
    </reaction>
</comment>
<dbReference type="CDD" id="cd16594">
    <property type="entry name" value="RING-HC_TRIM7-like_C-IV"/>
    <property type="match status" value="1"/>
</dbReference>
<dbReference type="PROSITE" id="PS00518">
    <property type="entry name" value="ZF_RING_1"/>
    <property type="match status" value="1"/>
</dbReference>
<evidence type="ECO:0000256" key="2">
    <source>
        <dbReference type="ARBA" id="ARBA00004123"/>
    </source>
</evidence>
<dbReference type="Proteomes" id="UP000664991">
    <property type="component" value="Unassembled WGS sequence"/>
</dbReference>
<evidence type="ECO:0000256" key="20">
    <source>
        <dbReference type="PROSITE-ProRule" id="PRU00024"/>
    </source>
</evidence>
<keyword evidence="19" id="KW-0449">Lipoprotein</keyword>
<comment type="similarity">
    <text evidence="6">Belongs to the CYRI family.</text>
</comment>
<dbReference type="SMART" id="SM00589">
    <property type="entry name" value="PRY"/>
    <property type="match status" value="1"/>
</dbReference>
<keyword evidence="14" id="KW-0833">Ubl conjugation pathway</keyword>
<keyword evidence="13 20" id="KW-0863">Zinc-finger</keyword>
<dbReference type="PROSITE" id="PS50119">
    <property type="entry name" value="ZF_BBOX"/>
    <property type="match status" value="1"/>
</dbReference>
<dbReference type="InterPro" id="IPR000315">
    <property type="entry name" value="Znf_B-box"/>
</dbReference>
<protein>
    <recommendedName>
        <fullName evidence="9">RING-type E3 ubiquitin transferase</fullName>
        <ecNumber evidence="9">2.3.2.27</ecNumber>
    </recommendedName>
</protein>
<dbReference type="Gene3D" id="3.30.40.10">
    <property type="entry name" value="Zinc/RING finger domain, C3HC4 (zinc finger)"/>
    <property type="match status" value="1"/>
</dbReference>
<keyword evidence="17" id="KW-0472">Membrane</keyword>
<dbReference type="Pfam" id="PF07159">
    <property type="entry name" value="CYRIA-B_Rac1-bd"/>
    <property type="match status" value="1"/>
</dbReference>
<dbReference type="InterPro" id="IPR020457">
    <property type="entry name" value="Znf_B-box_chordata"/>
</dbReference>
<dbReference type="EC" id="2.3.2.27" evidence="9"/>
<evidence type="ECO:0000313" key="25">
    <source>
        <dbReference type="EMBL" id="KAG5197167.1"/>
    </source>
</evidence>
<evidence type="ECO:0000259" key="24">
    <source>
        <dbReference type="PROSITE" id="PS50188"/>
    </source>
</evidence>
<dbReference type="GO" id="GO:0045087">
    <property type="term" value="P:innate immune response"/>
    <property type="evidence" value="ECO:0007669"/>
    <property type="project" value="UniProtKB-ARBA"/>
</dbReference>
<dbReference type="GO" id="GO:0031267">
    <property type="term" value="F:small GTPase binding"/>
    <property type="evidence" value="ECO:0007669"/>
    <property type="project" value="InterPro"/>
</dbReference>
<evidence type="ECO:0000256" key="12">
    <source>
        <dbReference type="ARBA" id="ARBA00022723"/>
    </source>
</evidence>
<comment type="similarity">
    <text evidence="7">Belongs to the TRIM/RBCC family.</text>
</comment>
<keyword evidence="11" id="KW-0808">Transferase</keyword>
<feature type="domain" description="B box-type" evidence="23">
    <location>
        <begin position="91"/>
        <end position="132"/>
    </location>
</feature>
<dbReference type="Pfam" id="PF15227">
    <property type="entry name" value="zf-C3HC4_4"/>
    <property type="match status" value="1"/>
</dbReference>
<comment type="subcellular location">
    <subcellularLocation>
        <location evidence="3">Cytoplasm</location>
    </subcellularLocation>
    <subcellularLocation>
        <location evidence="4">Membrane</location>
        <topology evidence="4">Lipid-anchor</topology>
    </subcellularLocation>
    <subcellularLocation>
        <location evidence="2">Nucleus</location>
    </subcellularLocation>
</comment>
<evidence type="ECO:0000256" key="3">
    <source>
        <dbReference type="ARBA" id="ARBA00004496"/>
    </source>
</evidence>
<evidence type="ECO:0000256" key="17">
    <source>
        <dbReference type="ARBA" id="ARBA00023136"/>
    </source>
</evidence>
<keyword evidence="15" id="KW-0862">Zinc</keyword>
<dbReference type="Pfam" id="PF00643">
    <property type="entry name" value="zf-B_box"/>
    <property type="match status" value="1"/>
</dbReference>
<dbReference type="PRINTS" id="PR01406">
    <property type="entry name" value="BBOXZNFINGER"/>
</dbReference>
<feature type="compositionally biased region" description="Polar residues" evidence="21">
    <location>
        <begin position="741"/>
        <end position="751"/>
    </location>
</feature>
<dbReference type="GO" id="GO:0005737">
    <property type="term" value="C:cytoplasm"/>
    <property type="evidence" value="ECO:0007669"/>
    <property type="project" value="UniProtKB-SubCell"/>
</dbReference>
<evidence type="ECO:0000256" key="10">
    <source>
        <dbReference type="ARBA" id="ARBA00022490"/>
    </source>
</evidence>
<dbReference type="EMBL" id="JAEMGP010000020">
    <property type="protein sequence ID" value="KAG5197167.1"/>
    <property type="molecule type" value="Genomic_DNA"/>
</dbReference>
<dbReference type="Gene3D" id="2.60.120.920">
    <property type="match status" value="1"/>
</dbReference>
<gene>
    <name evidence="25" type="ORF">JEQ12_010621</name>
</gene>
<dbReference type="PROSITE" id="PS50089">
    <property type="entry name" value="ZF_RING_2"/>
    <property type="match status" value="1"/>
</dbReference>
<keyword evidence="12" id="KW-0479">Metal-binding</keyword>
<organism evidence="25 26">
    <name type="scientific">Ovis aries</name>
    <name type="common">Sheep</name>
    <dbReference type="NCBI Taxonomy" id="9940"/>
    <lineage>
        <taxon>Eukaryota</taxon>
        <taxon>Metazoa</taxon>
        <taxon>Chordata</taxon>
        <taxon>Craniata</taxon>
        <taxon>Vertebrata</taxon>
        <taxon>Euteleostomi</taxon>
        <taxon>Mammalia</taxon>
        <taxon>Eutheria</taxon>
        <taxon>Laurasiatheria</taxon>
        <taxon>Artiodactyla</taxon>
        <taxon>Ruminantia</taxon>
        <taxon>Pecora</taxon>
        <taxon>Bovidae</taxon>
        <taxon>Caprinae</taxon>
        <taxon>Ovis</taxon>
    </lineage>
</organism>
<proteinExistence type="inferred from homology"/>
<dbReference type="GO" id="GO:0008270">
    <property type="term" value="F:zinc ion binding"/>
    <property type="evidence" value="ECO:0007669"/>
    <property type="project" value="UniProtKB-KW"/>
</dbReference>
<evidence type="ECO:0000256" key="13">
    <source>
        <dbReference type="ARBA" id="ARBA00022771"/>
    </source>
</evidence>
<evidence type="ECO:0000256" key="5">
    <source>
        <dbReference type="ARBA" id="ARBA00004906"/>
    </source>
</evidence>
<dbReference type="InterPro" id="IPR013083">
    <property type="entry name" value="Znf_RING/FYVE/PHD"/>
</dbReference>
<evidence type="ECO:0000256" key="6">
    <source>
        <dbReference type="ARBA" id="ARBA00005778"/>
    </source>
</evidence>
<dbReference type="InterPro" id="IPR006574">
    <property type="entry name" value="PRY"/>
</dbReference>
<feature type="domain" description="B30.2/SPRY" evidence="24">
    <location>
        <begin position="298"/>
        <end position="527"/>
    </location>
</feature>
<evidence type="ECO:0000256" key="21">
    <source>
        <dbReference type="SAM" id="MobiDB-lite"/>
    </source>
</evidence>
<dbReference type="InterPro" id="IPR017907">
    <property type="entry name" value="Znf_RING_CS"/>
</dbReference>
<dbReference type="Gene3D" id="3.30.160.60">
    <property type="entry name" value="Classic Zinc Finger"/>
    <property type="match status" value="1"/>
</dbReference>
<dbReference type="SMART" id="SM00184">
    <property type="entry name" value="RING"/>
    <property type="match status" value="1"/>
</dbReference>
<evidence type="ECO:0000256" key="18">
    <source>
        <dbReference type="ARBA" id="ARBA00023242"/>
    </source>
</evidence>
<dbReference type="PANTHER" id="PTHR12422">
    <property type="entry name" value="GH09096P"/>
    <property type="match status" value="1"/>
</dbReference>
<evidence type="ECO:0000256" key="11">
    <source>
        <dbReference type="ARBA" id="ARBA00022679"/>
    </source>
</evidence>
<dbReference type="SMART" id="SM00336">
    <property type="entry name" value="BBOX"/>
    <property type="match status" value="1"/>
</dbReference>
<accession>A0A835ZWI7</accession>
<name>A0A835ZWI7_SHEEP</name>
<evidence type="ECO:0000259" key="23">
    <source>
        <dbReference type="PROSITE" id="PS50119"/>
    </source>
</evidence>
<dbReference type="GO" id="GO:0030833">
    <property type="term" value="P:regulation of actin filament polymerization"/>
    <property type="evidence" value="ECO:0007669"/>
    <property type="project" value="InterPro"/>
</dbReference>
<dbReference type="InterPro" id="IPR039789">
    <property type="entry name" value="CYRI"/>
</dbReference>
<dbReference type="InterPro" id="IPR001870">
    <property type="entry name" value="B30.2/SPRY"/>
</dbReference>
<reference evidence="25 26" key="1">
    <citation type="submission" date="2020-12" db="EMBL/GenBank/DDBJ databases">
        <title>De novo assembly of Tibetan sheep genome.</title>
        <authorList>
            <person name="Li X."/>
        </authorList>
    </citation>
    <scope>NUCLEOTIDE SEQUENCE [LARGE SCALE GENOMIC DNA]</scope>
    <source>
        <tissue evidence="25">Heart</tissue>
    </source>
</reference>
<dbReference type="Pfam" id="PF13765">
    <property type="entry name" value="PRY"/>
    <property type="match status" value="1"/>
</dbReference>
<dbReference type="InterPro" id="IPR013320">
    <property type="entry name" value="ConA-like_dom_sf"/>
</dbReference>
<sequence>MASGSVAECLQQETTCPVCLQYFVEPMMLDCGHNICCACLARCWGAAETNVSCPQCRETFPQRHMRPNRHLANVTQLVKQLRTERPSGPGGEMGVCEKHREPLKLYCEEDQMPICVVCDRSREHRGHSVLPLEEAVEGFKEQIQNQLDHLKRVKDLKKRRRAQGEQARAELLSLTQMEREKIVWEFEQLYHSLKEHEYRLLARLEELDLAIYNSINGAITQFSCNISHLSNLIAQLEEKQQQPTRELLQDIGDTLSRAERIRIPEPWITPPDLQEKIHIFAQKCLFLTESLKQFTEKMQSDMEKIQELREAQLYSVDVTLDPDTAYPSLILSDNLRQVRYSYLQQDLPDNPERFNLFPCVLGSPCFIAGRHYWEVEVGDKAKWTIGVCEDSVCRKAAAGAAVSNLFGFSKATSNLNWDILQDNLTNNAEWEKVSKRLYTLQYPFCDMDKSRQSEKEIYNQVNVVLKDAEGILEDLQSYRGAGHEIREAIQHPADEKLQEKAWGAVVPLVGKLKKFYEFSQRLEAALRGLLGALTSTPYSPTQHLEREQALAKQFAEILHFTLRFDELKMTNPAIQNDFSYYRRTLSRMRINNVPNKNLPIENTTDCLSTMASVCRVMLETPEYRSRFTNEETVSFCLRVMVGVIILYDHVHPVGAFAKTSKIDMKGCIKVLKDQPPNSVEGLLNALREKPSLLPIPLVLKSKDAGGSRFYFDRFFYHWRVCIRTLRARLPRDRKQPIPPGSTENRNSTPGKSNEVLRKPRQSSKTKGIFLRKSARRLASFIEHGAVSFPCTQRKRSRDGQLTASPPSQMFCQPKRLSNFFPPPPSCGRAAALYSTMSQLAFPYHSLLSALKFFRLDPH</sequence>
<keyword evidence="16" id="KW-0175">Coiled coil</keyword>
<evidence type="ECO:0000256" key="1">
    <source>
        <dbReference type="ARBA" id="ARBA00000900"/>
    </source>
</evidence>
<keyword evidence="18" id="KW-0539">Nucleus</keyword>
<dbReference type="InterPro" id="IPR003879">
    <property type="entry name" value="Butyrophylin_SPRY"/>
</dbReference>
<dbReference type="PRINTS" id="PR01407">
    <property type="entry name" value="BUTYPHLNCDUF"/>
</dbReference>
<dbReference type="SUPFAM" id="SSF49899">
    <property type="entry name" value="Concanavalin A-like lectins/glucanases"/>
    <property type="match status" value="1"/>
</dbReference>
<dbReference type="GO" id="GO:0005634">
    <property type="term" value="C:nucleus"/>
    <property type="evidence" value="ECO:0007669"/>
    <property type="project" value="UniProtKB-SubCell"/>
</dbReference>
<evidence type="ECO:0000256" key="19">
    <source>
        <dbReference type="ARBA" id="ARBA00023288"/>
    </source>
</evidence>
<comment type="pathway">
    <text evidence="5">Protein modification; protein ubiquitination.</text>
</comment>
<keyword evidence="10" id="KW-0963">Cytoplasm</keyword>